<keyword evidence="1" id="KW-0732">Signal</keyword>
<evidence type="ECO:0008006" key="4">
    <source>
        <dbReference type="Google" id="ProtNLM"/>
    </source>
</evidence>
<reference evidence="2 3" key="1">
    <citation type="submission" date="2018-09" db="EMBL/GenBank/DDBJ databases">
        <title>Arachidicoccus sp. nov., a bacterium isolated from soil.</title>
        <authorList>
            <person name="Weon H.-Y."/>
            <person name="Kwon S.-W."/>
            <person name="Lee S.A."/>
        </authorList>
    </citation>
    <scope>NUCLEOTIDE SEQUENCE [LARGE SCALE GENOMIC DNA]</scope>
    <source>
        <strain evidence="2 3">KIS59-12</strain>
    </source>
</reference>
<protein>
    <recommendedName>
        <fullName evidence="4">DUF4350 domain-containing protein</fullName>
    </recommendedName>
</protein>
<feature type="chain" id="PRO_5017371819" description="DUF4350 domain-containing protein" evidence="1">
    <location>
        <begin position="22"/>
        <end position="261"/>
    </location>
</feature>
<dbReference type="OrthoDB" id="6381507at2"/>
<dbReference type="Proteomes" id="UP000266118">
    <property type="component" value="Chromosome"/>
</dbReference>
<organism evidence="2 3">
    <name type="scientific">Arachidicoccus soli</name>
    <dbReference type="NCBI Taxonomy" id="2341117"/>
    <lineage>
        <taxon>Bacteria</taxon>
        <taxon>Pseudomonadati</taxon>
        <taxon>Bacteroidota</taxon>
        <taxon>Chitinophagia</taxon>
        <taxon>Chitinophagales</taxon>
        <taxon>Chitinophagaceae</taxon>
        <taxon>Arachidicoccus</taxon>
    </lineage>
</organism>
<proteinExistence type="predicted"/>
<gene>
    <name evidence="2" type="ORF">D6B99_13355</name>
</gene>
<evidence type="ECO:0000256" key="1">
    <source>
        <dbReference type="SAM" id="SignalP"/>
    </source>
</evidence>
<keyword evidence="3" id="KW-1185">Reference proteome</keyword>
<evidence type="ECO:0000313" key="2">
    <source>
        <dbReference type="EMBL" id="AYD49441.1"/>
    </source>
</evidence>
<dbReference type="EMBL" id="CP032489">
    <property type="protein sequence ID" value="AYD49441.1"/>
    <property type="molecule type" value="Genomic_DNA"/>
</dbReference>
<dbReference type="AlphaFoldDB" id="A0A386HUV3"/>
<dbReference type="KEGG" id="ark:D6B99_13355"/>
<feature type="signal peptide" evidence="1">
    <location>
        <begin position="1"/>
        <end position="21"/>
    </location>
</feature>
<dbReference type="SUPFAM" id="SSF52317">
    <property type="entry name" value="Class I glutamine amidotransferase-like"/>
    <property type="match status" value="1"/>
</dbReference>
<dbReference type="InterPro" id="IPR029062">
    <property type="entry name" value="Class_I_gatase-like"/>
</dbReference>
<accession>A0A386HUV3</accession>
<sequence length="261" mass="28750">MKLKAILAICFLLGAATFLQAQTVTVDNYFNNETHKDKAGNEVKFHYLWNDKASTGYSIFGQAFTNNGAAVLKTLPEKPTCKNLKGTNIYIIADPDNVGDNPHPNFMDKAAAKAISKWVKKGGVLFLLANDQKNCDLSHFNILAHKFGLNFNNDLILHVIDDNHFADGGISTSGIPMFKTAKEIFIKDACSITIHKKAKAILKDKNGANVLVCTHYGRGTVLAVGDPWLYNEYTNGRLPSIYENDKAANDVAAWLLSKTKQ</sequence>
<evidence type="ECO:0000313" key="3">
    <source>
        <dbReference type="Proteomes" id="UP000266118"/>
    </source>
</evidence>
<name>A0A386HUV3_9BACT</name>